<proteinExistence type="predicted"/>
<evidence type="ECO:0000256" key="1">
    <source>
        <dbReference type="SAM" id="Coils"/>
    </source>
</evidence>
<dbReference type="EMBL" id="JAGFBS010000102">
    <property type="protein sequence ID" value="KAG6369155.1"/>
    <property type="molecule type" value="Genomic_DNA"/>
</dbReference>
<keyword evidence="1" id="KW-0175">Coiled coil</keyword>
<dbReference type="OrthoDB" id="5424209at2759"/>
<keyword evidence="4" id="KW-1185">Reference proteome</keyword>
<name>A0A8I3A3H8_9AGAM</name>
<dbReference type="Proteomes" id="UP000683000">
    <property type="component" value="Unassembled WGS sequence"/>
</dbReference>
<sequence>MSAADNNPLSPICESFSLDDDVTLDPTALAYVYSPEFERKCTEIALERAASSSDESSDKEDDLWSSATTVDVDPHEPSRFEQLLYYAGIRGPKTRGPKLIWRDSQDKFDAPSGPEAYTRRMRLIPVQDDHKFGDKVGEGILWDVVRKHIVGLLNEKDVKTSAVDFVRFTWLNQRPGQVIDDDKEEEEEGDDAEVEIFDVSEYDKIAAITPVEDGDRFVSNPTVWIGVLPDSLTATGAHDVAKGIRDYLNGLQLENIDIAFREKKFKFLAGPALYRPVEEGDALQPVIDDVSVALSLSIQGFKTSMQGTLGLYFRVDKKLYAITVRHNLFPLDDDNAEYRFNPSAPKKEVLVMGDIAFTNYKASIQAHIGTLLDTVKSLKKRVDAYKRKVEDVVDVDQSKVILQENEVELSKTERHINELKRFFLIIDKRWGKRKDRVIGHVVWAPPIATGQAPHDYTCDLCVVELNKDKFRNLMGNVLCLGTKYTESKLLSLIYGRDDVPSEFKFPDHGLLHLRRILTADEVKHPNSKDTQGDPIRRVLKDGYMTGLTVGGLGKFMSFVRRYFPTGHQESVELPIFNHEDEPGTFSKGGDSGSLIVDILGRFVALLTGGSNKGTDGSDITYATLFEWVWELVCKEFPGANLYFEDLVAFFANNDYLRCFDRWAAEKPGHWQTVPQRLLLRSSSPPLCLFFFPSQYVTPYPPLIPIGLSPQRQSLWRRDEGTSLPYMALVCLIVRHRHVRMTLRMPTRSSRCSSIITQSHAMTEELLKLCNHPIDDDCKTLSMKREFPMLASLGKSRLVIPLQESLTANLPPASSTTANSTHMPFPSAAPTFEGKPSVLH</sequence>
<feature type="coiled-coil region" evidence="1">
    <location>
        <begin position="368"/>
        <end position="395"/>
    </location>
</feature>
<reference evidence="3" key="1">
    <citation type="submission" date="2021-03" db="EMBL/GenBank/DDBJ databases">
        <title>Evolutionary innovations through gain and loss of genes in the ectomycorrhizal Boletales.</title>
        <authorList>
            <person name="Wu G."/>
            <person name="Miyauchi S."/>
            <person name="Morin E."/>
            <person name="Yang Z.-L."/>
            <person name="Xu J."/>
            <person name="Martin F.M."/>
        </authorList>
    </citation>
    <scope>NUCLEOTIDE SEQUENCE</scope>
    <source>
        <strain evidence="3">BR01</strain>
    </source>
</reference>
<evidence type="ECO:0000313" key="4">
    <source>
        <dbReference type="Proteomes" id="UP000683000"/>
    </source>
</evidence>
<comment type="caution">
    <text evidence="3">The sequence shown here is derived from an EMBL/GenBank/DDBJ whole genome shotgun (WGS) entry which is preliminary data.</text>
</comment>
<evidence type="ECO:0000256" key="2">
    <source>
        <dbReference type="SAM" id="MobiDB-lite"/>
    </source>
</evidence>
<feature type="region of interest" description="Disordered" evidence="2">
    <location>
        <begin position="48"/>
        <end position="70"/>
    </location>
</feature>
<gene>
    <name evidence="3" type="ORF">JVT61DRAFT_1383</name>
</gene>
<accession>A0A8I3A3H8</accession>
<organism evidence="3 4">
    <name type="scientific">Boletus reticuloceps</name>
    <dbReference type="NCBI Taxonomy" id="495285"/>
    <lineage>
        <taxon>Eukaryota</taxon>
        <taxon>Fungi</taxon>
        <taxon>Dikarya</taxon>
        <taxon>Basidiomycota</taxon>
        <taxon>Agaricomycotina</taxon>
        <taxon>Agaricomycetes</taxon>
        <taxon>Agaricomycetidae</taxon>
        <taxon>Boletales</taxon>
        <taxon>Boletineae</taxon>
        <taxon>Boletaceae</taxon>
        <taxon>Boletoideae</taxon>
        <taxon>Boletus</taxon>
    </lineage>
</organism>
<protein>
    <submittedName>
        <fullName evidence="3">Uncharacterized protein</fullName>
    </submittedName>
</protein>
<feature type="compositionally biased region" description="Polar residues" evidence="2">
    <location>
        <begin position="809"/>
        <end position="821"/>
    </location>
</feature>
<evidence type="ECO:0000313" key="3">
    <source>
        <dbReference type="EMBL" id="KAG6369155.1"/>
    </source>
</evidence>
<dbReference type="AlphaFoldDB" id="A0A8I3A3H8"/>
<feature type="region of interest" description="Disordered" evidence="2">
    <location>
        <begin position="809"/>
        <end position="839"/>
    </location>
</feature>